<evidence type="ECO:0000259" key="1">
    <source>
        <dbReference type="Pfam" id="PF12146"/>
    </source>
</evidence>
<evidence type="ECO:0000313" key="3">
    <source>
        <dbReference type="Proteomes" id="UP001243757"/>
    </source>
</evidence>
<feature type="domain" description="Serine aminopeptidase S33" evidence="1">
    <location>
        <begin position="22"/>
        <end position="252"/>
    </location>
</feature>
<sequence>MSGWHPHTSGGISYLERPGNGAVLVLLHGIGSQAASFTPLLPHLPADLRVIAWNAPGYAASTPLAEDWPVAADYARALDGFLDRVAPGTPVMLLGHSLGALMGASFAAARRDRVSHLTLASPALGHGMARGGALSAAAQTRLDDLERQGAEAFAAARAARLVYRPEDNPGVVDLVRSTMAQVKLPGYGQAARMLASGRLLDDAEQLTVPTDVIVGAEDQVTPPEGARRAHAALRRPLRGKLTLLPEAGHAIYQQAPAGFAAALELTPEPATP</sequence>
<dbReference type="InterPro" id="IPR050266">
    <property type="entry name" value="AB_hydrolase_sf"/>
</dbReference>
<protein>
    <submittedName>
        <fullName evidence="2">Alpha/beta hydrolase</fullName>
    </submittedName>
</protein>
<name>A0ABT7F6E4_9RHOB</name>
<dbReference type="Gene3D" id="3.40.50.1820">
    <property type="entry name" value="alpha/beta hydrolase"/>
    <property type="match status" value="1"/>
</dbReference>
<accession>A0ABT7F6E4</accession>
<dbReference type="SUPFAM" id="SSF53474">
    <property type="entry name" value="alpha/beta-Hydrolases"/>
    <property type="match status" value="1"/>
</dbReference>
<dbReference type="GO" id="GO:0016787">
    <property type="term" value="F:hydrolase activity"/>
    <property type="evidence" value="ECO:0007669"/>
    <property type="project" value="UniProtKB-KW"/>
</dbReference>
<dbReference type="Proteomes" id="UP001243757">
    <property type="component" value="Unassembled WGS sequence"/>
</dbReference>
<dbReference type="RefSeq" id="WP_284482871.1">
    <property type="nucleotide sequence ID" value="NZ_JASNJD010000022.1"/>
</dbReference>
<keyword evidence="2" id="KW-0378">Hydrolase</keyword>
<dbReference type="PANTHER" id="PTHR43798:SF33">
    <property type="entry name" value="HYDROLASE, PUTATIVE (AFU_ORTHOLOGUE AFUA_2G14860)-RELATED"/>
    <property type="match status" value="1"/>
</dbReference>
<gene>
    <name evidence="2" type="ORF">QO033_21055</name>
</gene>
<dbReference type="EMBL" id="JASNJD010000022">
    <property type="protein sequence ID" value="MDK3020179.1"/>
    <property type="molecule type" value="Genomic_DNA"/>
</dbReference>
<dbReference type="PANTHER" id="PTHR43798">
    <property type="entry name" value="MONOACYLGLYCEROL LIPASE"/>
    <property type="match status" value="1"/>
</dbReference>
<keyword evidence="3" id="KW-1185">Reference proteome</keyword>
<dbReference type="PRINTS" id="PR00111">
    <property type="entry name" value="ABHYDROLASE"/>
</dbReference>
<dbReference type="InterPro" id="IPR029058">
    <property type="entry name" value="AB_hydrolase_fold"/>
</dbReference>
<comment type="caution">
    <text evidence="2">The sequence shown here is derived from an EMBL/GenBank/DDBJ whole genome shotgun (WGS) entry which is preliminary data.</text>
</comment>
<dbReference type="Pfam" id="PF12146">
    <property type="entry name" value="Hydrolase_4"/>
    <property type="match status" value="1"/>
</dbReference>
<proteinExistence type="predicted"/>
<dbReference type="InterPro" id="IPR000073">
    <property type="entry name" value="AB_hydrolase_1"/>
</dbReference>
<dbReference type="InterPro" id="IPR022742">
    <property type="entry name" value="Hydrolase_4"/>
</dbReference>
<organism evidence="2 3">
    <name type="scientific">Pseudodonghicola flavimaris</name>
    <dbReference type="NCBI Taxonomy" id="3050036"/>
    <lineage>
        <taxon>Bacteria</taxon>
        <taxon>Pseudomonadati</taxon>
        <taxon>Pseudomonadota</taxon>
        <taxon>Alphaproteobacteria</taxon>
        <taxon>Rhodobacterales</taxon>
        <taxon>Paracoccaceae</taxon>
        <taxon>Pseudodonghicola</taxon>
    </lineage>
</organism>
<evidence type="ECO:0000313" key="2">
    <source>
        <dbReference type="EMBL" id="MDK3020179.1"/>
    </source>
</evidence>
<reference evidence="2 3" key="1">
    <citation type="submission" date="2023-05" db="EMBL/GenBank/DDBJ databases">
        <title>Pseudodonghicola sp. nov.</title>
        <authorList>
            <person name="Huang J."/>
        </authorList>
    </citation>
    <scope>NUCLEOTIDE SEQUENCE [LARGE SCALE GENOMIC DNA]</scope>
    <source>
        <strain evidence="2 3">IC7</strain>
    </source>
</reference>